<evidence type="ECO:0000256" key="1">
    <source>
        <dbReference type="SAM" id="MobiDB-lite"/>
    </source>
</evidence>
<name>A0AA88U1L3_9ASTE</name>
<evidence type="ECO:0000259" key="2">
    <source>
        <dbReference type="Pfam" id="PF04195"/>
    </source>
</evidence>
<dbReference type="AlphaFoldDB" id="A0AA88U1L3"/>
<dbReference type="EMBL" id="JAVXUO010003223">
    <property type="protein sequence ID" value="KAK2965386.1"/>
    <property type="molecule type" value="Genomic_DNA"/>
</dbReference>
<feature type="region of interest" description="Disordered" evidence="1">
    <location>
        <begin position="251"/>
        <end position="273"/>
    </location>
</feature>
<evidence type="ECO:0000313" key="3">
    <source>
        <dbReference type="EMBL" id="KAK2965386.1"/>
    </source>
</evidence>
<dbReference type="Proteomes" id="UP001187471">
    <property type="component" value="Unassembled WGS sequence"/>
</dbReference>
<evidence type="ECO:0000313" key="4">
    <source>
        <dbReference type="Proteomes" id="UP001187471"/>
    </source>
</evidence>
<comment type="caution">
    <text evidence="3">The sequence shown here is derived from an EMBL/GenBank/DDBJ whole genome shotgun (WGS) entry which is preliminary data.</text>
</comment>
<sequence length="273" mass="31178">MSKEESTTLIREYSLPKGWYARVSGLQEPTNYGTKFKTGIYEEQMKSGYRPPFHSFALRFFKHYGMAPGQPVPNGWRNLFGLIYLVETSGYKVDPTDFMRVFFEICYVKGVSNCPRWRDDIGTPNSRISEQHLLHGVLPRDNEVFLDQTHESFACSFAQAVYTLSRLKGRRILLRRLKATHHAEELSKCEANHLLHIEALERRLEMAKKKMYEMGFMKSKEMFAERFLDFPLDAFVMPTVVSPSGETVLPLEAGDAAASEPPKNGPSGDAPRP</sequence>
<proteinExistence type="predicted"/>
<gene>
    <name evidence="3" type="ORF">RJ640_001463</name>
</gene>
<dbReference type="Pfam" id="PF04195">
    <property type="entry name" value="Transposase_28"/>
    <property type="match status" value="1"/>
</dbReference>
<dbReference type="InterPro" id="IPR007321">
    <property type="entry name" value="Transposase_28"/>
</dbReference>
<organism evidence="3 4">
    <name type="scientific">Escallonia rubra</name>
    <dbReference type="NCBI Taxonomy" id="112253"/>
    <lineage>
        <taxon>Eukaryota</taxon>
        <taxon>Viridiplantae</taxon>
        <taxon>Streptophyta</taxon>
        <taxon>Embryophyta</taxon>
        <taxon>Tracheophyta</taxon>
        <taxon>Spermatophyta</taxon>
        <taxon>Magnoliopsida</taxon>
        <taxon>eudicotyledons</taxon>
        <taxon>Gunneridae</taxon>
        <taxon>Pentapetalae</taxon>
        <taxon>asterids</taxon>
        <taxon>campanulids</taxon>
        <taxon>Escalloniales</taxon>
        <taxon>Escalloniaceae</taxon>
        <taxon>Escallonia</taxon>
    </lineage>
</organism>
<accession>A0AA88U1L3</accession>
<keyword evidence="4" id="KW-1185">Reference proteome</keyword>
<reference evidence="3" key="1">
    <citation type="submission" date="2022-12" db="EMBL/GenBank/DDBJ databases">
        <title>Draft genome assemblies for two species of Escallonia (Escalloniales).</title>
        <authorList>
            <person name="Chanderbali A."/>
            <person name="Dervinis C."/>
            <person name="Anghel I."/>
            <person name="Soltis D."/>
            <person name="Soltis P."/>
            <person name="Zapata F."/>
        </authorList>
    </citation>
    <scope>NUCLEOTIDE SEQUENCE</scope>
    <source>
        <strain evidence="3">UCBG92.1500</strain>
        <tissue evidence="3">Leaf</tissue>
    </source>
</reference>
<protein>
    <recommendedName>
        <fullName evidence="2">Transposase (putative) gypsy type domain-containing protein</fullName>
    </recommendedName>
</protein>
<feature type="domain" description="Transposase (putative) gypsy type" evidence="2">
    <location>
        <begin position="42"/>
        <end position="90"/>
    </location>
</feature>